<dbReference type="GO" id="GO:0019901">
    <property type="term" value="F:protein kinase binding"/>
    <property type="evidence" value="ECO:0007669"/>
    <property type="project" value="TreeGrafter"/>
</dbReference>
<keyword evidence="7" id="KW-1185">Reference proteome</keyword>
<evidence type="ECO:0000256" key="1">
    <source>
        <dbReference type="ARBA" id="ARBA00007130"/>
    </source>
</evidence>
<reference evidence="4" key="2">
    <citation type="submission" date="2022-08" db="EMBL/GenBank/DDBJ databases">
        <title>Novel sulphate-reducing endosymbionts in the free-living metamonad Anaeramoeba.</title>
        <authorList>
            <person name="Jerlstrom-Hultqvist J."/>
            <person name="Cepicka I."/>
            <person name="Gallot-Lavallee L."/>
            <person name="Salas-Leiva D."/>
            <person name="Curtis B.A."/>
            <person name="Zahonova K."/>
            <person name="Pipaliya S."/>
            <person name="Dacks J."/>
            <person name="Roger A.J."/>
        </authorList>
    </citation>
    <scope>NUCLEOTIDE SEQUENCE</scope>
    <source>
        <strain evidence="4">Busselton2</strain>
    </source>
</reference>
<reference evidence="5" key="1">
    <citation type="submission" date="2022-08" db="EMBL/GenBank/DDBJ databases">
        <title>Novel sulfate-reducing endosymbionts in the free-living metamonad Anaeramoeba.</title>
        <authorList>
            <person name="Jerlstrom-Hultqvist J."/>
            <person name="Cepicka I."/>
            <person name="Gallot-Lavallee L."/>
            <person name="Salas-Leiva D."/>
            <person name="Curtis B.A."/>
            <person name="Zahonova K."/>
            <person name="Pipaliya S."/>
            <person name="Dacks J."/>
            <person name="Roger A.J."/>
        </authorList>
    </citation>
    <scope>NUCLEOTIDE SEQUENCE</scope>
    <source>
        <strain evidence="5">Schooner1</strain>
    </source>
</reference>
<evidence type="ECO:0000256" key="2">
    <source>
        <dbReference type="ARBA" id="ARBA00018874"/>
    </source>
</evidence>
<evidence type="ECO:0000256" key="3">
    <source>
        <dbReference type="ARBA" id="ARBA00023006"/>
    </source>
</evidence>
<comment type="caution">
    <text evidence="4">The sequence shown here is derived from an EMBL/GenBank/DDBJ whole genome shotgun (WGS) entry which is preliminary data.</text>
</comment>
<protein>
    <recommendedName>
        <fullName evidence="2">Autophagy-related protein 101</fullName>
    </recommendedName>
</protein>
<accession>A0AAV7ZU82</accession>
<dbReference type="EMBL" id="JAOAOG010000045">
    <property type="protein sequence ID" value="KAJ6252348.1"/>
    <property type="molecule type" value="Genomic_DNA"/>
</dbReference>
<dbReference type="GO" id="GO:1990316">
    <property type="term" value="C:Atg1/ULK1 kinase complex"/>
    <property type="evidence" value="ECO:0007669"/>
    <property type="project" value="TreeGrafter"/>
</dbReference>
<dbReference type="Proteomes" id="UP001146793">
    <property type="component" value="Unassembled WGS sequence"/>
</dbReference>
<dbReference type="Pfam" id="PF07855">
    <property type="entry name" value="ATG101"/>
    <property type="match status" value="1"/>
</dbReference>
<dbReference type="AlphaFoldDB" id="A0AAV7ZU82"/>
<dbReference type="EMBL" id="JANTQA010000023">
    <property type="protein sequence ID" value="KAJ3444845.1"/>
    <property type="molecule type" value="Genomic_DNA"/>
</dbReference>
<organism evidence="4 6">
    <name type="scientific">Anaeramoeba flamelloides</name>
    <dbReference type="NCBI Taxonomy" id="1746091"/>
    <lineage>
        <taxon>Eukaryota</taxon>
        <taxon>Metamonada</taxon>
        <taxon>Anaeramoebidae</taxon>
        <taxon>Anaeramoeba</taxon>
    </lineage>
</organism>
<proteinExistence type="inferred from homology"/>
<evidence type="ECO:0000313" key="4">
    <source>
        <dbReference type="EMBL" id="KAJ3444845.1"/>
    </source>
</evidence>
<evidence type="ECO:0000313" key="7">
    <source>
        <dbReference type="Proteomes" id="UP001150062"/>
    </source>
</evidence>
<sequence length="175" mass="20463">MEQIYLDSIKCVSGDAYEIIASIFHTILFNRAVGTVKPKDHKIEGYEICYVSVSDQGINERLSTEIKKFVKKLNASESKAGEFKLHFTKPVMWSFSSQTWEEWILEIKIIEQQLQQEEESNNENFGKGIREQVKKIFKKIITHVNFTLSNQDYFPQIKDSENPIPFKFKFETTIL</sequence>
<evidence type="ECO:0000313" key="5">
    <source>
        <dbReference type="EMBL" id="KAJ6252348.1"/>
    </source>
</evidence>
<dbReference type="Proteomes" id="UP001150062">
    <property type="component" value="Unassembled WGS sequence"/>
</dbReference>
<dbReference type="InterPro" id="IPR012445">
    <property type="entry name" value="ATG101"/>
</dbReference>
<comment type="similarity">
    <text evidence="1">Belongs to the ATG101 family.</text>
</comment>
<name>A0AAV7ZU82_9EUKA</name>
<keyword evidence="3" id="KW-0072">Autophagy</keyword>
<evidence type="ECO:0000313" key="6">
    <source>
        <dbReference type="Proteomes" id="UP001146793"/>
    </source>
</evidence>
<dbReference type="GO" id="GO:0000045">
    <property type="term" value="P:autophagosome assembly"/>
    <property type="evidence" value="ECO:0007669"/>
    <property type="project" value="TreeGrafter"/>
</dbReference>
<dbReference type="PANTHER" id="PTHR13292">
    <property type="entry name" value="AUTOPHAGY-RELATED PROTEIN 101"/>
    <property type="match status" value="1"/>
</dbReference>
<gene>
    <name evidence="4" type="ORF">M0812_10706</name>
    <name evidence="5" type="ORF">M0813_14199</name>
</gene>
<dbReference type="PANTHER" id="PTHR13292:SF0">
    <property type="entry name" value="AUTOPHAGY-RELATED PROTEIN 101"/>
    <property type="match status" value="1"/>
</dbReference>
<dbReference type="GO" id="GO:0000407">
    <property type="term" value="C:phagophore assembly site"/>
    <property type="evidence" value="ECO:0007669"/>
    <property type="project" value="TreeGrafter"/>
</dbReference>